<dbReference type="InterPro" id="IPR009649">
    <property type="entry name" value="TraU"/>
</dbReference>
<keyword evidence="1" id="KW-0732">Signal</keyword>
<feature type="signal peptide" evidence="1">
    <location>
        <begin position="1"/>
        <end position="20"/>
    </location>
</feature>
<keyword evidence="3" id="KW-1185">Reference proteome</keyword>
<accession>A0A1D8KD10</accession>
<dbReference type="Proteomes" id="UP000095342">
    <property type="component" value="Plasmid pAPV6"/>
</dbReference>
<organism evidence="2 3">
    <name type="scientific">Acidihalobacter aeolianus</name>
    <dbReference type="NCBI Taxonomy" id="2792603"/>
    <lineage>
        <taxon>Bacteria</taxon>
        <taxon>Pseudomonadati</taxon>
        <taxon>Pseudomonadota</taxon>
        <taxon>Gammaproteobacteria</taxon>
        <taxon>Chromatiales</taxon>
        <taxon>Ectothiorhodospiraceae</taxon>
        <taxon>Acidihalobacter</taxon>
    </lineage>
</organism>
<evidence type="ECO:0008006" key="4">
    <source>
        <dbReference type="Google" id="ProtNLM"/>
    </source>
</evidence>
<gene>
    <name evidence="2" type="ORF">BJI67_15885</name>
</gene>
<reference evidence="2 3" key="1">
    <citation type="submission" date="2016-09" db="EMBL/GenBank/DDBJ databases">
        <title>Acidihalobacter prosperus V6 (DSM14174).</title>
        <authorList>
            <person name="Khaleque H.N."/>
            <person name="Ramsay J.P."/>
            <person name="Murphy R.J.T."/>
            <person name="Kaksonen A.H."/>
            <person name="Boxall N.J."/>
            <person name="Watkin E.L.J."/>
        </authorList>
    </citation>
    <scope>NUCLEOTIDE SEQUENCE [LARGE SCALE GENOMIC DNA]</scope>
    <source>
        <strain evidence="2 3">V6</strain>
        <plasmid evidence="3">papv6</plasmid>
    </source>
</reference>
<proteinExistence type="predicted"/>
<evidence type="ECO:0000313" key="3">
    <source>
        <dbReference type="Proteomes" id="UP000095342"/>
    </source>
</evidence>
<protein>
    <recommendedName>
        <fullName evidence="4">Conjugal transfer protein TraU</fullName>
    </recommendedName>
</protein>
<geneLocation type="plasmid" evidence="3">
    <name>papv6</name>
</geneLocation>
<dbReference type="AlphaFoldDB" id="A0A1D8KD10"/>
<name>A0A1D8KD10_9GAMM</name>
<dbReference type="KEGG" id="aaeo:BJI67_15885"/>
<sequence>MKRIASTLLALSLGIATAHASIACHGKFFNPVSDPNWNDGYPITVAGASIGGNSNPPMMHENAICSCPTPYGQMPGVGITYWQPSYLAEVERTGGCFASLGGKELFPNYEELDSGQQISGDMTKGNPGNVFMNVHWYKYPLFAVMDLFSGLACRMVGGFDLADMTEVESSWNVAGWSSITNPIGILFANPVGQVSCIPDAIASSLGYPLDLEFWCGGTTGVVYPLNGMAQASNGPDDTNMHDLYKYMLRDSGVGLLLATIGPWATCHPAYLPQWIKSQYRIDPVGPIPLKGSPIVVGETPFRWDGHPPAVTPVDTSNTFLIWVGTQCCAF</sequence>
<dbReference type="Pfam" id="PF06834">
    <property type="entry name" value="TraU"/>
    <property type="match status" value="1"/>
</dbReference>
<keyword evidence="2" id="KW-0614">Plasmid</keyword>
<dbReference type="PROSITE" id="PS51257">
    <property type="entry name" value="PROKAR_LIPOPROTEIN"/>
    <property type="match status" value="1"/>
</dbReference>
<dbReference type="EMBL" id="CP017449">
    <property type="protein sequence ID" value="AOV18843.1"/>
    <property type="molecule type" value="Genomic_DNA"/>
</dbReference>
<evidence type="ECO:0000256" key="1">
    <source>
        <dbReference type="SAM" id="SignalP"/>
    </source>
</evidence>
<feature type="chain" id="PRO_5009109869" description="Conjugal transfer protein TraU" evidence="1">
    <location>
        <begin position="21"/>
        <end position="330"/>
    </location>
</feature>
<evidence type="ECO:0000313" key="2">
    <source>
        <dbReference type="EMBL" id="AOV18843.1"/>
    </source>
</evidence>